<dbReference type="GO" id="GO:0006302">
    <property type="term" value="P:double-strand break repair"/>
    <property type="evidence" value="ECO:0007669"/>
    <property type="project" value="TreeGrafter"/>
</dbReference>
<evidence type="ECO:0000313" key="2">
    <source>
        <dbReference type="EMBL" id="KKM96003.1"/>
    </source>
</evidence>
<dbReference type="SUPFAM" id="SSF56672">
    <property type="entry name" value="DNA/RNA polymerases"/>
    <property type="match status" value="1"/>
</dbReference>
<dbReference type="InterPro" id="IPR043502">
    <property type="entry name" value="DNA/RNA_pol_sf"/>
</dbReference>
<dbReference type="GO" id="GO:0003887">
    <property type="term" value="F:DNA-directed DNA polymerase activity"/>
    <property type="evidence" value="ECO:0007669"/>
    <property type="project" value="InterPro"/>
</dbReference>
<reference evidence="2" key="1">
    <citation type="journal article" date="2015" name="Nature">
        <title>Complex archaea that bridge the gap between prokaryotes and eukaryotes.</title>
        <authorList>
            <person name="Spang A."/>
            <person name="Saw J.H."/>
            <person name="Jorgensen S.L."/>
            <person name="Zaremba-Niedzwiedzka K."/>
            <person name="Martijn J."/>
            <person name="Lind A.E."/>
            <person name="van Eijk R."/>
            <person name="Schleper C."/>
            <person name="Guy L."/>
            <person name="Ettema T.J."/>
        </authorList>
    </citation>
    <scope>NUCLEOTIDE SEQUENCE</scope>
</reference>
<accession>A0A0F9LRJ3</accession>
<feature type="domain" description="DNA-directed DNA polymerase family A palm" evidence="1">
    <location>
        <begin position="103"/>
        <end position="300"/>
    </location>
</feature>
<dbReference type="Gene3D" id="1.10.150.20">
    <property type="entry name" value="5' to 3' exonuclease, C-terminal subdomain"/>
    <property type="match status" value="1"/>
</dbReference>
<dbReference type="SMART" id="SM00482">
    <property type="entry name" value="POLAc"/>
    <property type="match status" value="1"/>
</dbReference>
<dbReference type="PANTHER" id="PTHR10133">
    <property type="entry name" value="DNA POLYMERASE I"/>
    <property type="match status" value="1"/>
</dbReference>
<dbReference type="AlphaFoldDB" id="A0A0F9LRJ3"/>
<dbReference type="EMBL" id="LAZR01005935">
    <property type="protein sequence ID" value="KKM96003.1"/>
    <property type="molecule type" value="Genomic_DNA"/>
</dbReference>
<dbReference type="Gene3D" id="3.30.70.370">
    <property type="match status" value="1"/>
</dbReference>
<dbReference type="InterPro" id="IPR001098">
    <property type="entry name" value="DNA-dir_DNA_pol_A_palm_dom"/>
</dbReference>
<name>A0A0F9LRJ3_9ZZZZ</name>
<dbReference type="PRINTS" id="PR00868">
    <property type="entry name" value="DNAPOLI"/>
</dbReference>
<dbReference type="Pfam" id="PF00476">
    <property type="entry name" value="DNA_pol_A"/>
    <property type="match status" value="1"/>
</dbReference>
<dbReference type="GO" id="GO:0006261">
    <property type="term" value="P:DNA-templated DNA replication"/>
    <property type="evidence" value="ECO:0007669"/>
    <property type="project" value="InterPro"/>
</dbReference>
<sequence length="339" mass="38117">DKRVLLYDKLKLHEQFADRGLSQALKGKTGRVILEAFHDIDEVALLQDCTLTQKIYGTYLVGLGRFVIDDRLHPNVNFHGTTTGRGSAADPNVLGIPEEKGNIRELFLADPGWILAYIDYSGNELRHGAALSGDEVMAESFRGGRDFHQESRIRMFGLQPSYTHQQVLDAKTIVFGPLYGRGLPSLALQLKCSIKQAGEYNEAILGPYKVLFEFFDATAVELHETGEVRSHYGRRRRWGLLTDDNTSSSEREARNFSISSPSSDTNLLAMIEGSRQLSKEVARPMWPVHDAGLWQIREDVYEEVVAQLEEIYTSLPGRLLNTDVPFQVKTGIGHHWTSK</sequence>
<evidence type="ECO:0000259" key="1">
    <source>
        <dbReference type="SMART" id="SM00482"/>
    </source>
</evidence>
<gene>
    <name evidence="2" type="ORF">LCGC14_1182430</name>
</gene>
<dbReference type="GO" id="GO:0003677">
    <property type="term" value="F:DNA binding"/>
    <property type="evidence" value="ECO:0007669"/>
    <property type="project" value="InterPro"/>
</dbReference>
<protein>
    <recommendedName>
        <fullName evidence="1">DNA-directed DNA polymerase family A palm domain-containing protein</fullName>
    </recommendedName>
</protein>
<dbReference type="InterPro" id="IPR002298">
    <property type="entry name" value="DNA_polymerase_A"/>
</dbReference>
<proteinExistence type="predicted"/>
<dbReference type="PANTHER" id="PTHR10133:SF62">
    <property type="entry name" value="DNA POLYMERASE THETA"/>
    <property type="match status" value="1"/>
</dbReference>
<feature type="non-terminal residue" evidence="2">
    <location>
        <position position="1"/>
    </location>
</feature>
<organism evidence="2">
    <name type="scientific">marine sediment metagenome</name>
    <dbReference type="NCBI Taxonomy" id="412755"/>
    <lineage>
        <taxon>unclassified sequences</taxon>
        <taxon>metagenomes</taxon>
        <taxon>ecological metagenomes</taxon>
    </lineage>
</organism>
<comment type="caution">
    <text evidence="2">The sequence shown here is derived from an EMBL/GenBank/DDBJ whole genome shotgun (WGS) entry which is preliminary data.</text>
</comment>